<accession>A0AA37JND2</accession>
<evidence type="ECO:0000313" key="1">
    <source>
        <dbReference type="EMBL" id="GKH04122.1"/>
    </source>
</evidence>
<comment type="caution">
    <text evidence="1">The sequence shown here is derived from an EMBL/GenBank/DDBJ whole genome shotgun (WGS) entry which is preliminary data.</text>
</comment>
<protein>
    <submittedName>
        <fullName evidence="1">Uncharacterized protein</fullName>
    </submittedName>
</protein>
<evidence type="ECO:0000313" key="2">
    <source>
        <dbReference type="Proteomes" id="UP001055091"/>
    </source>
</evidence>
<dbReference type="EMBL" id="BQNJ01000002">
    <property type="protein sequence ID" value="GKH04122.1"/>
    <property type="molecule type" value="Genomic_DNA"/>
</dbReference>
<name>A0AA37JND2_9FIRM</name>
<reference evidence="1" key="1">
    <citation type="submission" date="2022-01" db="EMBL/GenBank/DDBJ databases">
        <title>Novel bile acid biosynthetic pathways are enriched in the microbiome of centenarians.</title>
        <authorList>
            <person name="Sato Y."/>
            <person name="Atarashi K."/>
            <person name="Plichta R.D."/>
            <person name="Arai Y."/>
            <person name="Sasajima S."/>
            <person name="Kearney M.S."/>
            <person name="Suda W."/>
            <person name="Takeshita K."/>
            <person name="Sasaki T."/>
            <person name="Okamoto S."/>
            <person name="Skelly N.A."/>
            <person name="Okamura Y."/>
            <person name="Vlamakis H."/>
            <person name="Li Y."/>
            <person name="Tanoue T."/>
            <person name="Takei H."/>
            <person name="Nittono H."/>
            <person name="Narushima S."/>
            <person name="Irie J."/>
            <person name="Itoh H."/>
            <person name="Moriya K."/>
            <person name="Sugiura Y."/>
            <person name="Suematsu M."/>
            <person name="Moritoki N."/>
            <person name="Shibata S."/>
            <person name="Littman R.D."/>
            <person name="Fischbach A.M."/>
            <person name="Uwamino Y."/>
            <person name="Inoue T."/>
            <person name="Honda A."/>
            <person name="Hattori M."/>
            <person name="Murai T."/>
            <person name="Xavier J.R."/>
            <person name="Hirose N."/>
            <person name="Honda K."/>
        </authorList>
    </citation>
    <scope>NUCLEOTIDE SEQUENCE</scope>
    <source>
        <strain evidence="1">CE91-St55</strain>
    </source>
</reference>
<sequence length="143" mass="15220">MMRNVKINGRVAEDGSIILPPGVLESMCLPPGNLVTLEFAPTSPVKEANGYGPRFQVETGICETDIIADEEEAALVVPHDLLNDAHIPMDAGLVVQTIPGAILIGDTDPMAAVQAPLLEILSLFGISAEEAYKTIEEGGYYDE</sequence>
<dbReference type="Proteomes" id="UP001055091">
    <property type="component" value="Unassembled WGS sequence"/>
</dbReference>
<organism evidence="1 2">
    <name type="scientific">Hungatella hathewayi</name>
    <dbReference type="NCBI Taxonomy" id="154046"/>
    <lineage>
        <taxon>Bacteria</taxon>
        <taxon>Bacillati</taxon>
        <taxon>Bacillota</taxon>
        <taxon>Clostridia</taxon>
        <taxon>Lachnospirales</taxon>
        <taxon>Lachnospiraceae</taxon>
        <taxon>Hungatella</taxon>
    </lineage>
</organism>
<gene>
    <name evidence="1" type="ORF">CE91St55_61030</name>
</gene>
<dbReference type="AlphaFoldDB" id="A0AA37JND2"/>
<proteinExistence type="predicted"/>